<gene>
    <name evidence="2" type="ORF">ACFOGJ_16050</name>
</gene>
<organism evidence="2 3">
    <name type="scientific">Marinibaculum pumilum</name>
    <dbReference type="NCBI Taxonomy" id="1766165"/>
    <lineage>
        <taxon>Bacteria</taxon>
        <taxon>Pseudomonadati</taxon>
        <taxon>Pseudomonadota</taxon>
        <taxon>Alphaproteobacteria</taxon>
        <taxon>Rhodospirillales</taxon>
        <taxon>Rhodospirillaceae</taxon>
        <taxon>Marinibaculum</taxon>
    </lineage>
</organism>
<proteinExistence type="predicted"/>
<name>A0ABV7L2C5_9PROT</name>
<feature type="region of interest" description="Disordered" evidence="1">
    <location>
        <begin position="225"/>
        <end position="251"/>
    </location>
</feature>
<keyword evidence="3" id="KW-1185">Reference proteome</keyword>
<dbReference type="Proteomes" id="UP001595528">
    <property type="component" value="Unassembled WGS sequence"/>
</dbReference>
<dbReference type="EMBL" id="JBHRTR010000028">
    <property type="protein sequence ID" value="MFC3228757.1"/>
    <property type="molecule type" value="Genomic_DNA"/>
</dbReference>
<comment type="caution">
    <text evidence="2">The sequence shown here is derived from an EMBL/GenBank/DDBJ whole genome shotgun (WGS) entry which is preliminary data.</text>
</comment>
<evidence type="ECO:0000313" key="3">
    <source>
        <dbReference type="Proteomes" id="UP001595528"/>
    </source>
</evidence>
<reference evidence="3" key="1">
    <citation type="journal article" date="2019" name="Int. J. Syst. Evol. Microbiol.">
        <title>The Global Catalogue of Microorganisms (GCM) 10K type strain sequencing project: providing services to taxonomists for standard genome sequencing and annotation.</title>
        <authorList>
            <consortium name="The Broad Institute Genomics Platform"/>
            <consortium name="The Broad Institute Genome Sequencing Center for Infectious Disease"/>
            <person name="Wu L."/>
            <person name="Ma J."/>
        </authorList>
    </citation>
    <scope>NUCLEOTIDE SEQUENCE [LARGE SCALE GENOMIC DNA]</scope>
    <source>
        <strain evidence="3">KCTC 42964</strain>
    </source>
</reference>
<feature type="compositionally biased region" description="Basic and acidic residues" evidence="1">
    <location>
        <begin position="225"/>
        <end position="242"/>
    </location>
</feature>
<sequence length="336" mass="36250">MDRDGQAVMEIAMTNDPYAWWRAALAGEHPPIHDGDASPGFYRRRTHRGGPFEPVAIWIDGELGMFCMAGFDGATRQEDAAAIWTFCAQNPITEEAYRTAYDTGRWPDVDEAIRPPPAGHNAPPEDEAETIREQIEAASASVEKYTTIADDEHAAAAQSLRARLNELAGDAEKKRVAEKAPHLDASKAVDAKWQPIVKAGKAGAETIRKALGAYETAKARAAAEAQRKADEARRKAEEEAAKAAEPNSGHAMEVSTVHVPEPEPPPPVQTTIKGGYGRAASVRVKKRVTVTDQDAAYQSLKTHPELVALIAKLAQRGVDAGHEIGGVSVEEVREVA</sequence>
<evidence type="ECO:0000256" key="1">
    <source>
        <dbReference type="SAM" id="MobiDB-lite"/>
    </source>
</evidence>
<accession>A0ABV7L2C5</accession>
<dbReference type="RefSeq" id="WP_379902175.1">
    <property type="nucleotide sequence ID" value="NZ_JBHRTR010000028.1"/>
</dbReference>
<evidence type="ECO:0000313" key="2">
    <source>
        <dbReference type="EMBL" id="MFC3228757.1"/>
    </source>
</evidence>
<protein>
    <submittedName>
        <fullName evidence="2">Uncharacterized protein</fullName>
    </submittedName>
</protein>